<dbReference type="InterPro" id="IPR050832">
    <property type="entry name" value="Bact_Acetyltransf"/>
</dbReference>
<dbReference type="InterPro" id="IPR000182">
    <property type="entry name" value="GNAT_dom"/>
</dbReference>
<sequence length="377" mass="41765">MTLAKHPDPTPALGLPEDDNRFESEPHEALDGPDLPDGWQVYRPSEDDVEDLTSLLRRHETRGRGWASSSEDDVLVAVSGVRTHENLLIRDADGVARGWASAHDRAAGRMLTTLAVDRELPPREADRCARVLLEWCDAQARAVGESRGVPVQQIDATAFADDPRHQQWLADAGYAKVRSWWQMVRPVVPEDRELAPTPGDRGVVVRRVRREGGYESGTMPEAADLHTVHDVLEAAFADHFNSYEESFDEFVHRLREDPGHRWDHWWIAEIVDGEGGDEGGAPEPAGALVGTWLTGPDDTPDGSFVAYIGVLENARGRGVAKALLRTIIADAAERGRNRVGLEVDADSPTGAHELYQALGWRTKYVTESWHKDVPVRP</sequence>
<dbReference type="PROSITE" id="PS51186">
    <property type="entry name" value="GNAT"/>
    <property type="match status" value="1"/>
</dbReference>
<evidence type="ECO:0000313" key="6">
    <source>
        <dbReference type="Proteomes" id="UP001240447"/>
    </source>
</evidence>
<name>A0ABT9NKC8_9ACTN</name>
<evidence type="ECO:0000256" key="1">
    <source>
        <dbReference type="ARBA" id="ARBA00022679"/>
    </source>
</evidence>
<accession>A0ABT9NKC8</accession>
<evidence type="ECO:0000259" key="4">
    <source>
        <dbReference type="PROSITE" id="PS51186"/>
    </source>
</evidence>
<dbReference type="Pfam" id="PF00583">
    <property type="entry name" value="Acetyltransf_1"/>
    <property type="match status" value="1"/>
</dbReference>
<dbReference type="InterPro" id="IPR016181">
    <property type="entry name" value="Acyl_CoA_acyltransferase"/>
</dbReference>
<organism evidence="5 6">
    <name type="scientific">Nocardioides massiliensis</name>
    <dbReference type="NCBI Taxonomy" id="1325935"/>
    <lineage>
        <taxon>Bacteria</taxon>
        <taxon>Bacillati</taxon>
        <taxon>Actinomycetota</taxon>
        <taxon>Actinomycetes</taxon>
        <taxon>Propionibacteriales</taxon>
        <taxon>Nocardioidaceae</taxon>
        <taxon>Nocardioides</taxon>
    </lineage>
</organism>
<dbReference type="Gene3D" id="3.40.630.30">
    <property type="match status" value="1"/>
</dbReference>
<keyword evidence="1" id="KW-0808">Transferase</keyword>
<dbReference type="EMBL" id="JAUSQM010000001">
    <property type="protein sequence ID" value="MDP9820873.1"/>
    <property type="molecule type" value="Genomic_DNA"/>
</dbReference>
<keyword evidence="2" id="KW-0012">Acyltransferase</keyword>
<feature type="domain" description="N-acetyltransferase" evidence="4">
    <location>
        <begin position="226"/>
        <end position="377"/>
    </location>
</feature>
<feature type="compositionally biased region" description="Basic and acidic residues" evidence="3">
    <location>
        <begin position="18"/>
        <end position="30"/>
    </location>
</feature>
<dbReference type="Proteomes" id="UP001240447">
    <property type="component" value="Unassembled WGS sequence"/>
</dbReference>
<dbReference type="RefSeq" id="WP_220138271.1">
    <property type="nucleotide sequence ID" value="NZ_CCXJ01000041.1"/>
</dbReference>
<proteinExistence type="predicted"/>
<evidence type="ECO:0000256" key="2">
    <source>
        <dbReference type="ARBA" id="ARBA00023315"/>
    </source>
</evidence>
<dbReference type="CDD" id="cd04301">
    <property type="entry name" value="NAT_SF"/>
    <property type="match status" value="1"/>
</dbReference>
<dbReference type="SUPFAM" id="SSF55729">
    <property type="entry name" value="Acyl-CoA N-acyltransferases (Nat)"/>
    <property type="match status" value="1"/>
</dbReference>
<reference evidence="5 6" key="1">
    <citation type="submission" date="2023-07" db="EMBL/GenBank/DDBJ databases">
        <title>Sequencing the genomes of 1000 actinobacteria strains.</title>
        <authorList>
            <person name="Klenk H.-P."/>
        </authorList>
    </citation>
    <scope>NUCLEOTIDE SEQUENCE [LARGE SCALE GENOMIC DNA]</scope>
    <source>
        <strain evidence="5 6">GD13</strain>
    </source>
</reference>
<dbReference type="PANTHER" id="PTHR43877">
    <property type="entry name" value="AMINOALKYLPHOSPHONATE N-ACETYLTRANSFERASE-RELATED-RELATED"/>
    <property type="match status" value="1"/>
</dbReference>
<gene>
    <name evidence="5" type="ORF">J2S59_000682</name>
</gene>
<protein>
    <submittedName>
        <fullName evidence="5">Ribosomal protein S18 acetylase RimI-like enzyme</fullName>
    </submittedName>
</protein>
<evidence type="ECO:0000256" key="3">
    <source>
        <dbReference type="SAM" id="MobiDB-lite"/>
    </source>
</evidence>
<feature type="region of interest" description="Disordered" evidence="3">
    <location>
        <begin position="1"/>
        <end position="38"/>
    </location>
</feature>
<comment type="caution">
    <text evidence="5">The sequence shown here is derived from an EMBL/GenBank/DDBJ whole genome shotgun (WGS) entry which is preliminary data.</text>
</comment>
<keyword evidence="6" id="KW-1185">Reference proteome</keyword>
<evidence type="ECO:0000313" key="5">
    <source>
        <dbReference type="EMBL" id="MDP9820873.1"/>
    </source>
</evidence>